<dbReference type="SUPFAM" id="SSF51735">
    <property type="entry name" value="NAD(P)-binding Rossmann-fold domains"/>
    <property type="match status" value="1"/>
</dbReference>
<evidence type="ECO:0000256" key="2">
    <source>
        <dbReference type="ARBA" id="ARBA00023276"/>
    </source>
</evidence>
<evidence type="ECO:0000256" key="1">
    <source>
        <dbReference type="ARBA" id="ARBA00022531"/>
    </source>
</evidence>
<keyword evidence="2" id="KW-0604">Photosystem II</keyword>
<gene>
    <name evidence="4" type="ORF">SOCE836_045130</name>
</gene>
<dbReference type="PANTHER" id="PTHR47128">
    <property type="match status" value="1"/>
</dbReference>
<dbReference type="Proteomes" id="UP000295497">
    <property type="component" value="Chromosome"/>
</dbReference>
<evidence type="ECO:0000313" key="4">
    <source>
        <dbReference type="EMBL" id="AUX32376.1"/>
    </source>
</evidence>
<evidence type="ECO:0000259" key="3">
    <source>
        <dbReference type="Pfam" id="PF05368"/>
    </source>
</evidence>
<reference evidence="4 5" key="1">
    <citation type="submission" date="2015-09" db="EMBL/GenBank/DDBJ databases">
        <title>Sorangium comparison.</title>
        <authorList>
            <person name="Zaburannyi N."/>
            <person name="Bunk B."/>
            <person name="Overmann J."/>
            <person name="Mueller R."/>
        </authorList>
    </citation>
    <scope>NUCLEOTIDE SEQUENCE [LARGE SCALE GENOMIC DNA]</scope>
    <source>
        <strain evidence="4 5">So ce836</strain>
    </source>
</reference>
<dbReference type="AlphaFoldDB" id="A0A4P2QQU2"/>
<dbReference type="PANTHER" id="PTHR47128:SF2">
    <property type="entry name" value="PROTEIN HIGH CHLOROPHYLL FLUORESCENCE PHENOTYPE 244, CHLOROPLASTIC"/>
    <property type="match status" value="1"/>
</dbReference>
<proteinExistence type="predicted"/>
<sequence>MILIVGATGVLGTEICRRLREAGRAVRGLYREGSDPAKVARLREMGVELARGDLKDRASLDRACQGVRVVIETASSTLSRQEGDSIASVDRDGSLALIAAAKAASIAQFVYVSFPEIADEFPLQDAKREVERALRASGLPFTILQPTYFMEIWLSPALGFDVEAAKARVYGAGDGPISWIALGDVAAAAIAAVDNPAALNRSFELGGPEALSHNQVIAIFEALTGRAFAVERVDEADLRARRAAARDPQRGVDPLAQSFDALMLHCVEGKVIDMRPTLAALPIELTPLRAYAARSLGQKGA</sequence>
<dbReference type="GO" id="GO:0015979">
    <property type="term" value="P:photosynthesis"/>
    <property type="evidence" value="ECO:0007669"/>
    <property type="project" value="UniProtKB-KW"/>
</dbReference>
<accession>A0A4P2QQU2</accession>
<name>A0A4P2QQU2_SORCE</name>
<dbReference type="InterPro" id="IPR008030">
    <property type="entry name" value="NmrA-like"/>
</dbReference>
<protein>
    <recommendedName>
        <fullName evidence="3">NmrA-like domain-containing protein</fullName>
    </recommendedName>
</protein>
<dbReference type="RefSeq" id="WP_129575981.1">
    <property type="nucleotide sequence ID" value="NZ_CP012672.1"/>
</dbReference>
<dbReference type="EMBL" id="CP012672">
    <property type="protein sequence ID" value="AUX32376.1"/>
    <property type="molecule type" value="Genomic_DNA"/>
</dbReference>
<dbReference type="Pfam" id="PF05368">
    <property type="entry name" value="NmrA"/>
    <property type="match status" value="1"/>
</dbReference>
<dbReference type="InterPro" id="IPR044256">
    <property type="entry name" value="HCF244-like"/>
</dbReference>
<feature type="domain" description="NmrA-like" evidence="3">
    <location>
        <begin position="2"/>
        <end position="238"/>
    </location>
</feature>
<dbReference type="Gene3D" id="3.40.50.720">
    <property type="entry name" value="NAD(P)-binding Rossmann-like Domain"/>
    <property type="match status" value="1"/>
</dbReference>
<evidence type="ECO:0000313" key="5">
    <source>
        <dbReference type="Proteomes" id="UP000295497"/>
    </source>
</evidence>
<dbReference type="GO" id="GO:0009523">
    <property type="term" value="C:photosystem II"/>
    <property type="evidence" value="ECO:0007669"/>
    <property type="project" value="UniProtKB-KW"/>
</dbReference>
<keyword evidence="1" id="KW-0602">Photosynthesis</keyword>
<organism evidence="4 5">
    <name type="scientific">Sorangium cellulosum</name>
    <name type="common">Polyangium cellulosum</name>
    <dbReference type="NCBI Taxonomy" id="56"/>
    <lineage>
        <taxon>Bacteria</taxon>
        <taxon>Pseudomonadati</taxon>
        <taxon>Myxococcota</taxon>
        <taxon>Polyangia</taxon>
        <taxon>Polyangiales</taxon>
        <taxon>Polyangiaceae</taxon>
        <taxon>Sorangium</taxon>
    </lineage>
</organism>
<dbReference type="InterPro" id="IPR036291">
    <property type="entry name" value="NAD(P)-bd_dom_sf"/>
</dbReference>